<protein>
    <recommendedName>
        <fullName evidence="3">phosphoribosyl-AMP cyclohydrolase</fullName>
        <ecNumber evidence="3">3.5.4.19</ecNumber>
    </recommendedName>
</protein>
<dbReference type="RefSeq" id="WP_135619960.1">
    <property type="nucleotide sequence ID" value="NZ_RQGG01000032.1"/>
</dbReference>
<dbReference type="GO" id="GO:0000105">
    <property type="term" value="P:L-histidine biosynthetic process"/>
    <property type="evidence" value="ECO:0007669"/>
    <property type="project" value="UniProtKB-UniPathway"/>
</dbReference>
<dbReference type="Pfam" id="PF01502">
    <property type="entry name" value="PRA-CH"/>
    <property type="match status" value="1"/>
</dbReference>
<dbReference type="InterPro" id="IPR002496">
    <property type="entry name" value="PRib_AMP_CycHydrolase_dom"/>
</dbReference>
<evidence type="ECO:0000256" key="6">
    <source>
        <dbReference type="ARBA" id="ARBA00023102"/>
    </source>
</evidence>
<evidence type="ECO:0000256" key="4">
    <source>
        <dbReference type="ARBA" id="ARBA00022605"/>
    </source>
</evidence>
<feature type="domain" description="Phosphoribosyl-AMP cyclohydrolase" evidence="7">
    <location>
        <begin position="108"/>
        <end position="181"/>
    </location>
</feature>
<evidence type="ECO:0000259" key="7">
    <source>
        <dbReference type="Pfam" id="PF01502"/>
    </source>
</evidence>
<dbReference type="InterPro" id="IPR038019">
    <property type="entry name" value="PRib_AMP_CycHydrolase_sf"/>
</dbReference>
<accession>A0A4R9JQY1</accession>
<proteinExistence type="predicted"/>
<dbReference type="GO" id="GO:0004635">
    <property type="term" value="F:phosphoribosyl-AMP cyclohydrolase activity"/>
    <property type="evidence" value="ECO:0007669"/>
    <property type="project" value="UniProtKB-EC"/>
</dbReference>
<dbReference type="AlphaFoldDB" id="A0A4R9JQY1"/>
<name>A0A4R9JQY1_9LEPT</name>
<evidence type="ECO:0000313" key="9">
    <source>
        <dbReference type="Proteomes" id="UP000297609"/>
    </source>
</evidence>
<keyword evidence="5 8" id="KW-0378">Hydrolase</keyword>
<gene>
    <name evidence="8" type="ORF">EHQ59_12450</name>
</gene>
<evidence type="ECO:0000256" key="2">
    <source>
        <dbReference type="ARBA" id="ARBA00005169"/>
    </source>
</evidence>
<comment type="caution">
    <text evidence="8">The sequence shown here is derived from an EMBL/GenBank/DDBJ whole genome shotgun (WGS) entry which is preliminary data.</text>
</comment>
<dbReference type="EC" id="3.5.4.19" evidence="3"/>
<dbReference type="Proteomes" id="UP000297609">
    <property type="component" value="Unassembled WGS sequence"/>
</dbReference>
<keyword evidence="9" id="KW-1185">Reference proteome</keyword>
<comment type="catalytic activity">
    <reaction evidence="1">
        <text>1-(5-phospho-beta-D-ribosyl)-5'-AMP + H2O = 1-(5-phospho-beta-D-ribosyl)-5-[(5-phospho-beta-D-ribosylamino)methylideneamino]imidazole-4-carboxamide</text>
        <dbReference type="Rhea" id="RHEA:20049"/>
        <dbReference type="ChEBI" id="CHEBI:15377"/>
        <dbReference type="ChEBI" id="CHEBI:58435"/>
        <dbReference type="ChEBI" id="CHEBI:59457"/>
        <dbReference type="EC" id="3.5.4.19"/>
    </reaction>
</comment>
<dbReference type="PANTHER" id="PTHR42945:SF1">
    <property type="entry name" value="HISTIDINE BIOSYNTHESIS BIFUNCTIONAL PROTEIN HIS7"/>
    <property type="match status" value="1"/>
</dbReference>
<evidence type="ECO:0000256" key="5">
    <source>
        <dbReference type="ARBA" id="ARBA00022801"/>
    </source>
</evidence>
<dbReference type="Gene3D" id="3.10.20.810">
    <property type="entry name" value="Phosphoribosyl-AMP cyclohydrolase"/>
    <property type="match status" value="1"/>
</dbReference>
<reference evidence="8" key="1">
    <citation type="journal article" date="2019" name="PLoS Negl. Trop. Dis.">
        <title>Revisiting the worldwide diversity of Leptospira species in the environment.</title>
        <authorList>
            <person name="Vincent A.T."/>
            <person name="Schiettekatte O."/>
            <person name="Bourhy P."/>
            <person name="Veyrier F.J."/>
            <person name="Picardeau M."/>
        </authorList>
    </citation>
    <scope>NUCLEOTIDE SEQUENCE [LARGE SCALE GENOMIC DNA]</scope>
    <source>
        <strain evidence="8">201702454</strain>
    </source>
</reference>
<evidence type="ECO:0000313" key="8">
    <source>
        <dbReference type="EMBL" id="TGL51689.1"/>
    </source>
</evidence>
<sequence length="202" mass="22998">MIQIPKGKDIVVLSKPKFLSHEVSLKVFDTKQTQEFLQSFDFTKANLFVDCDEDCFLEIHSQERKIAKQLLWDNGNLKVSQSELDSILESIPTLIPFLAQDLTGKDLMLAWGKKESLVSAIESGFGTYYSRSRNGKWVKGEESGHLQNLKQIYLHSDPFFVQYVTEQEGAACHTGYYSCFFRELGQNDSVSFVYSNKVGESI</sequence>
<dbReference type="EMBL" id="RQGG01000032">
    <property type="protein sequence ID" value="TGL51689.1"/>
    <property type="molecule type" value="Genomic_DNA"/>
</dbReference>
<keyword evidence="4" id="KW-0028">Amino-acid biosynthesis</keyword>
<keyword evidence="6" id="KW-0368">Histidine biosynthesis</keyword>
<evidence type="ECO:0000256" key="3">
    <source>
        <dbReference type="ARBA" id="ARBA00012721"/>
    </source>
</evidence>
<dbReference type="SUPFAM" id="SSF141734">
    <property type="entry name" value="HisI-like"/>
    <property type="match status" value="1"/>
</dbReference>
<dbReference type="OrthoDB" id="9795769at2"/>
<dbReference type="UniPathway" id="UPA00031">
    <property type="reaction ID" value="UER00008"/>
</dbReference>
<comment type="pathway">
    <text evidence="2">Amino-acid biosynthesis; L-histidine biosynthesis; L-histidine from 5-phospho-alpha-D-ribose 1-diphosphate: step 3/9.</text>
</comment>
<organism evidence="8 9">
    <name type="scientific">Leptospira kemamanensis</name>
    <dbReference type="NCBI Taxonomy" id="2484942"/>
    <lineage>
        <taxon>Bacteria</taxon>
        <taxon>Pseudomonadati</taxon>
        <taxon>Spirochaetota</taxon>
        <taxon>Spirochaetia</taxon>
        <taxon>Leptospirales</taxon>
        <taxon>Leptospiraceae</taxon>
        <taxon>Leptospira</taxon>
    </lineage>
</organism>
<dbReference type="PANTHER" id="PTHR42945">
    <property type="entry name" value="HISTIDINE BIOSYNTHESIS BIFUNCTIONAL PROTEIN"/>
    <property type="match status" value="1"/>
</dbReference>
<evidence type="ECO:0000256" key="1">
    <source>
        <dbReference type="ARBA" id="ARBA00000024"/>
    </source>
</evidence>